<feature type="compositionally biased region" description="Basic and acidic residues" evidence="1">
    <location>
        <begin position="695"/>
        <end position="705"/>
    </location>
</feature>
<feature type="compositionally biased region" description="Polar residues" evidence="1">
    <location>
        <begin position="94"/>
        <end position="109"/>
    </location>
</feature>
<feature type="compositionally biased region" description="Polar residues" evidence="1">
    <location>
        <begin position="338"/>
        <end position="347"/>
    </location>
</feature>
<accession>A0A316VB59</accession>
<dbReference type="EMBL" id="KZ819603">
    <property type="protein sequence ID" value="PWN34720.1"/>
    <property type="molecule type" value="Genomic_DNA"/>
</dbReference>
<feature type="compositionally biased region" description="Low complexity" evidence="1">
    <location>
        <begin position="824"/>
        <end position="834"/>
    </location>
</feature>
<feature type="compositionally biased region" description="Low complexity" evidence="1">
    <location>
        <begin position="558"/>
        <end position="574"/>
    </location>
</feature>
<dbReference type="GeneID" id="37020350"/>
<feature type="compositionally biased region" description="Polar residues" evidence="1">
    <location>
        <begin position="1011"/>
        <end position="1026"/>
    </location>
</feature>
<feature type="compositionally biased region" description="Polar residues" evidence="1">
    <location>
        <begin position="770"/>
        <end position="790"/>
    </location>
</feature>
<dbReference type="RefSeq" id="XP_025355022.1">
    <property type="nucleotide sequence ID" value="XM_025498569.1"/>
</dbReference>
<dbReference type="InParanoid" id="A0A316VB59"/>
<reference evidence="2 3" key="1">
    <citation type="journal article" date="2018" name="Mol. Biol. Evol.">
        <title>Broad Genomic Sampling Reveals a Smut Pathogenic Ancestry of the Fungal Clade Ustilaginomycotina.</title>
        <authorList>
            <person name="Kijpornyongpan T."/>
            <person name="Mondo S.J."/>
            <person name="Barry K."/>
            <person name="Sandor L."/>
            <person name="Lee J."/>
            <person name="Lipzen A."/>
            <person name="Pangilinan J."/>
            <person name="LaButti K."/>
            <person name="Hainaut M."/>
            <person name="Henrissat B."/>
            <person name="Grigoriev I.V."/>
            <person name="Spatafora J.W."/>
            <person name="Aime M.C."/>
        </authorList>
    </citation>
    <scope>NUCLEOTIDE SEQUENCE [LARGE SCALE GENOMIC DNA]</scope>
    <source>
        <strain evidence="2 3">MCA 3882</strain>
    </source>
</reference>
<feature type="region of interest" description="Disordered" evidence="1">
    <location>
        <begin position="495"/>
        <end position="514"/>
    </location>
</feature>
<evidence type="ECO:0000256" key="1">
    <source>
        <dbReference type="SAM" id="MobiDB-lite"/>
    </source>
</evidence>
<feature type="compositionally biased region" description="Polar residues" evidence="1">
    <location>
        <begin position="51"/>
        <end position="84"/>
    </location>
</feature>
<feature type="compositionally biased region" description="Polar residues" evidence="1">
    <location>
        <begin position="732"/>
        <end position="748"/>
    </location>
</feature>
<gene>
    <name evidence="2" type="ORF">FA14DRAFT_160206</name>
</gene>
<protein>
    <submittedName>
        <fullName evidence="2">Uncharacterized protein</fullName>
    </submittedName>
</protein>
<feature type="compositionally biased region" description="Basic and acidic residues" evidence="1">
    <location>
        <begin position="156"/>
        <end position="165"/>
    </location>
</feature>
<feature type="compositionally biased region" description="Polar residues" evidence="1">
    <location>
        <begin position="845"/>
        <end position="856"/>
    </location>
</feature>
<feature type="compositionally biased region" description="Polar residues" evidence="1">
    <location>
        <begin position="393"/>
        <end position="411"/>
    </location>
</feature>
<feature type="compositionally biased region" description="Low complexity" evidence="1">
    <location>
        <begin position="956"/>
        <end position="975"/>
    </location>
</feature>
<name>A0A316VB59_9BASI</name>
<keyword evidence="3" id="KW-1185">Reference proteome</keyword>
<feature type="compositionally biased region" description="Polar residues" evidence="1">
    <location>
        <begin position="422"/>
        <end position="444"/>
    </location>
</feature>
<feature type="region of interest" description="Disordered" evidence="1">
    <location>
        <begin position="659"/>
        <end position="856"/>
    </location>
</feature>
<sequence>MAAAVAPDNDSMAMLASELSTAMDHLEGSGMERELNTYSSESGLRLGALHHQTTQDAESAQRTTASSPVDQFTTPISHSPQDSTDLGHLPSSDLADTSQTTNATSTMSDGKSSVRKRSGSGAGVLARLTSRNSFIGLDRILSNQSAGQSSTTETESSTKPKIDKAALTRSKSKYKSGVNWDNPDFVNAEEPFEASSSPLEERKMDFFVEPTEDADQQALASAGGTKAALAQSRASAIGVGAAFFPAAQRAAEQVSQATQLAAMQSSAPRQFGSRTPRGQDSRSPESLSPVHSTNHGEISSSSRISADGQKYTTEQAQRILQSARDAVVMSNAAVMRSPPTQNGQSVESAPVPEKPTEDSPQVKEDVAANKKKARKSFMGFGMGKDKKAKEAKSNTSKKGLEKTSSTTNLTAAEQGAALASVKSESGSDTSPKQEGSNSPDSANATAGRRRRFNDTRELNLVASQLAAEALLPPSADHSRHASMIGVLSQNGGHQYDVSNGSLPPASSSSAAGFSMPQPAFASEARTTSYNGSPISGSPRTQPTDISRYEQPRAAFARSTHSTSSLPGSPSLTQSAKLSGLPSDMLTGLNDGPYPHLPPRTYDLSDPFGVPMMPSEFDIPSINLGGRNSLPNTAAPYRTRGMSSGSAGRRSVLQMSMHNPDQEMQGLTKKPKSGKNTPFGSRAPSRQATPKSSKTNLREAAKEDAGKSSAPPALAASSQTVESTVQLKKPEASDSQDSLKPVAQKSSRLSIFGIKKNKSSTEVNKILAGKENQQLKPPNNNGASSTSNFGGSSDRHSASNDSTTSRLGNDARSASLSAQSLVKVPSPTMTSGSGSSHERSAMGSASDGSNSYGNIITSTATTPEVPISKADVFSSSQTQGIGSPLVAALGQSSDQQPTPKPSTQNLSNGHAKTSVTSTPVQASAPIYEALATSTDSNPKKMSTASLTPQSTGKAVSKEASIPPSSPAKSSKSVRPSLTKIKSNTGGGKSKVGKFISKFGASRDGKQQPPIPTSKSQTHLENNQQQTLPPLPADANKYATVNGKMNASKDNLNGGEKGKAQTKFGQFRANLRNEWKV</sequence>
<feature type="compositionally biased region" description="Low complexity" evidence="1">
    <location>
        <begin position="498"/>
        <end position="514"/>
    </location>
</feature>
<feature type="compositionally biased region" description="Polar residues" evidence="1">
    <location>
        <begin position="259"/>
        <end position="276"/>
    </location>
</feature>
<feature type="compositionally biased region" description="Basic and acidic residues" evidence="1">
    <location>
        <begin position="354"/>
        <end position="368"/>
    </location>
</feature>
<feature type="compositionally biased region" description="Basic and acidic residues" evidence="1">
    <location>
        <begin position="383"/>
        <end position="392"/>
    </location>
</feature>
<feature type="compositionally biased region" description="Polar residues" evidence="1">
    <location>
        <begin position="930"/>
        <end position="952"/>
    </location>
</feature>
<evidence type="ECO:0000313" key="2">
    <source>
        <dbReference type="EMBL" id="PWN34720.1"/>
    </source>
</evidence>
<feature type="compositionally biased region" description="Low complexity" evidence="1">
    <location>
        <begin position="707"/>
        <end position="717"/>
    </location>
</feature>
<feature type="compositionally biased region" description="Polar residues" evidence="1">
    <location>
        <begin position="889"/>
        <end position="920"/>
    </location>
</feature>
<feature type="region of interest" description="Disordered" evidence="1">
    <location>
        <begin position="553"/>
        <end position="599"/>
    </location>
</feature>
<feature type="region of interest" description="Disordered" evidence="1">
    <location>
        <begin position="143"/>
        <end position="165"/>
    </location>
</feature>
<dbReference type="AlphaFoldDB" id="A0A316VB59"/>
<feature type="region of interest" description="Disordered" evidence="1">
    <location>
        <begin position="887"/>
        <end position="1035"/>
    </location>
</feature>
<dbReference type="STRING" id="1280837.A0A316VB59"/>
<evidence type="ECO:0000313" key="3">
    <source>
        <dbReference type="Proteomes" id="UP000245771"/>
    </source>
</evidence>
<feature type="compositionally biased region" description="Polar residues" evidence="1">
    <location>
        <begin position="284"/>
        <end position="317"/>
    </location>
</feature>
<feature type="region of interest" description="Disordered" evidence="1">
    <location>
        <begin position="525"/>
        <end position="544"/>
    </location>
</feature>
<feature type="region of interest" description="Disordered" evidence="1">
    <location>
        <begin position="259"/>
        <end position="317"/>
    </location>
</feature>
<feature type="compositionally biased region" description="Basic and acidic residues" evidence="1">
    <location>
        <begin position="25"/>
        <end position="35"/>
    </location>
</feature>
<feature type="compositionally biased region" description="Polar residues" evidence="1">
    <location>
        <begin position="798"/>
        <end position="819"/>
    </location>
</feature>
<dbReference type="Proteomes" id="UP000245771">
    <property type="component" value="Unassembled WGS sequence"/>
</dbReference>
<dbReference type="OrthoDB" id="2554418at2759"/>
<organism evidence="2 3">
    <name type="scientific">Meira miltonrushii</name>
    <dbReference type="NCBI Taxonomy" id="1280837"/>
    <lineage>
        <taxon>Eukaryota</taxon>
        <taxon>Fungi</taxon>
        <taxon>Dikarya</taxon>
        <taxon>Basidiomycota</taxon>
        <taxon>Ustilaginomycotina</taxon>
        <taxon>Exobasidiomycetes</taxon>
        <taxon>Exobasidiales</taxon>
        <taxon>Brachybasidiaceae</taxon>
        <taxon>Meira</taxon>
    </lineage>
</organism>
<feature type="compositionally biased region" description="Polar residues" evidence="1">
    <location>
        <begin position="673"/>
        <end position="694"/>
    </location>
</feature>
<feature type="region of interest" description="Disordered" evidence="1">
    <location>
        <begin position="25"/>
        <end position="125"/>
    </location>
</feature>
<proteinExistence type="predicted"/>
<feature type="region of interest" description="Disordered" evidence="1">
    <location>
        <begin position="335"/>
        <end position="455"/>
    </location>
</feature>